<sequence length="325" mass="36417">MNRTPSVKKQYLNLRNKKILVTGGAGFLGSHVVRKLIKKGVPEKNITIPRSRNCDLRKFENCQKAVKGQDVVIHLAANAGSISYNINNPATLFYDNITMNTNMIEVSRQAGIEKFVAIGSICSYPKSAPMPISEEYFWNGYPEETNAPYGLAKKMLTVQLQAYKKQYNFNGVCVILANMYGPGDEFDPLKSHVIPALIKKFTDAKRDNQPFVEIWGTGKPTRDFFYIEDAADSVILATERYNSPDPINLGPGKEIPIKKIVTTIAGLTGFKGKLIWDKDKPDGQPRRVFNTAKAKKELGFKAKTSLETGLKKTVEWYLISSENRK</sequence>
<evidence type="ECO:0000256" key="2">
    <source>
        <dbReference type="ARBA" id="ARBA00022857"/>
    </source>
</evidence>
<dbReference type="UniPathway" id="UPA00128">
    <property type="reaction ID" value="UER00191"/>
</dbReference>
<keyword evidence="3 5" id="KW-0560">Oxidoreductase</keyword>
<feature type="binding site" evidence="5">
    <location>
        <position position="215"/>
    </location>
    <ligand>
        <name>substrate</name>
    </ligand>
</feature>
<comment type="caution">
    <text evidence="5">Lacks conserved residue(s) required for the propagation of feature annotation.</text>
</comment>
<feature type="binding site" evidence="5">
    <location>
        <position position="153"/>
    </location>
    <ligand>
        <name>NADP(+)</name>
        <dbReference type="ChEBI" id="CHEBI:58349"/>
    </ligand>
</feature>
<evidence type="ECO:0000256" key="4">
    <source>
        <dbReference type="ARBA" id="ARBA00023235"/>
    </source>
</evidence>
<feature type="binding site" evidence="5">
    <location>
        <position position="200"/>
    </location>
    <ligand>
        <name>substrate</name>
    </ligand>
</feature>
<dbReference type="STRING" id="1802695.A3A13_00955"/>
<dbReference type="CDD" id="cd05239">
    <property type="entry name" value="GDP_FS_SDR_e"/>
    <property type="match status" value="1"/>
</dbReference>
<dbReference type="InterPro" id="IPR001509">
    <property type="entry name" value="Epimerase_deHydtase"/>
</dbReference>
<dbReference type="Proteomes" id="UP000178911">
    <property type="component" value="Unassembled WGS sequence"/>
</dbReference>
<dbReference type="SUPFAM" id="SSF51735">
    <property type="entry name" value="NAD(P)-binding Rossmann-fold domains"/>
    <property type="match status" value="1"/>
</dbReference>
<comment type="catalytic activity">
    <reaction evidence="5">
        <text>GDP-beta-L-fucose + NADP(+) = GDP-4-dehydro-alpha-D-rhamnose + NADPH + H(+)</text>
        <dbReference type="Rhea" id="RHEA:18885"/>
        <dbReference type="ChEBI" id="CHEBI:15378"/>
        <dbReference type="ChEBI" id="CHEBI:57273"/>
        <dbReference type="ChEBI" id="CHEBI:57783"/>
        <dbReference type="ChEBI" id="CHEBI:57964"/>
        <dbReference type="ChEBI" id="CHEBI:58349"/>
        <dbReference type="EC" id="1.1.1.271"/>
    </reaction>
</comment>
<reference evidence="7 8" key="1">
    <citation type="journal article" date="2016" name="Nat. Commun.">
        <title>Thousands of microbial genomes shed light on interconnected biogeochemical processes in an aquifer system.</title>
        <authorList>
            <person name="Anantharaman K."/>
            <person name="Brown C.T."/>
            <person name="Hug L.A."/>
            <person name="Sharon I."/>
            <person name="Castelle C.J."/>
            <person name="Probst A.J."/>
            <person name="Thomas B.C."/>
            <person name="Singh A."/>
            <person name="Wilkins M.J."/>
            <person name="Karaoz U."/>
            <person name="Brodie E.L."/>
            <person name="Williams K.H."/>
            <person name="Hubbard S.S."/>
            <person name="Banfield J.F."/>
        </authorList>
    </citation>
    <scope>NUCLEOTIDE SEQUENCE [LARGE SCALE GENOMIC DNA]</scope>
</reference>
<evidence type="ECO:0000256" key="1">
    <source>
        <dbReference type="ARBA" id="ARBA00005959"/>
    </source>
</evidence>
<keyword evidence="4 5" id="KW-0413">Isomerase</keyword>
<dbReference type="GO" id="GO:0050577">
    <property type="term" value="F:GDP-L-fucose synthase activity"/>
    <property type="evidence" value="ECO:0007669"/>
    <property type="project" value="UniProtKB-UniRule"/>
</dbReference>
<evidence type="ECO:0000256" key="5">
    <source>
        <dbReference type="HAMAP-Rule" id="MF_00956"/>
    </source>
</evidence>
<feature type="binding site" evidence="5">
    <location>
        <begin position="23"/>
        <end position="29"/>
    </location>
    <ligand>
        <name>NADP(+)</name>
        <dbReference type="ChEBI" id="CHEBI:58349"/>
    </ligand>
</feature>
<comment type="similarity">
    <text evidence="1 5">Belongs to the NAD(P)-dependent epimerase/dehydratase family. Fucose synthase subfamily.</text>
</comment>
<dbReference type="GO" id="GO:0070401">
    <property type="term" value="F:NADP+ binding"/>
    <property type="evidence" value="ECO:0007669"/>
    <property type="project" value="UniProtKB-UniRule"/>
</dbReference>
<dbReference type="GO" id="GO:0016853">
    <property type="term" value="F:isomerase activity"/>
    <property type="evidence" value="ECO:0007669"/>
    <property type="project" value="UniProtKB-KW"/>
</dbReference>
<protein>
    <recommendedName>
        <fullName evidence="5">GDP-L-fucose synthase</fullName>
        <ecNumber evidence="5">1.1.1.271</ecNumber>
    </recommendedName>
    <alternativeName>
        <fullName evidence="5">GDP-4-keto-6-deoxy-D-mannose-3,5-epimerase-4-reductase</fullName>
    </alternativeName>
</protein>
<comment type="caution">
    <text evidence="7">The sequence shown here is derived from an EMBL/GenBank/DDBJ whole genome shotgun (WGS) entry which is preliminary data.</text>
</comment>
<evidence type="ECO:0000256" key="3">
    <source>
        <dbReference type="ARBA" id="ARBA00023002"/>
    </source>
</evidence>
<gene>
    <name evidence="5" type="primary">fcl</name>
    <name evidence="7" type="ORF">A3A13_00955</name>
</gene>
<proteinExistence type="inferred from homology"/>
<dbReference type="AlphaFoldDB" id="A0A1F8GHV5"/>
<feature type="binding site" evidence="5">
    <location>
        <position position="192"/>
    </location>
    <ligand>
        <name>NADP(+)</name>
        <dbReference type="ChEBI" id="CHEBI:58349"/>
    </ligand>
</feature>
<dbReference type="PANTHER" id="PTHR43238">
    <property type="entry name" value="GDP-L-FUCOSE SYNTHASE"/>
    <property type="match status" value="1"/>
</dbReference>
<feature type="binding site" evidence="5">
    <location>
        <position position="282"/>
    </location>
    <ligand>
        <name>substrate</name>
    </ligand>
</feature>
<comment type="pathway">
    <text evidence="5">Nucleotide-sugar biosynthesis; GDP-L-fucose biosynthesis via de novo pathway; GDP-L-fucose from GDP-alpha-D-mannose: step 2/2.</text>
</comment>
<evidence type="ECO:0000313" key="7">
    <source>
        <dbReference type="EMBL" id="OGN24630.1"/>
    </source>
</evidence>
<evidence type="ECO:0000259" key="6">
    <source>
        <dbReference type="Pfam" id="PF01370"/>
    </source>
</evidence>
<dbReference type="PANTHER" id="PTHR43238:SF1">
    <property type="entry name" value="GDP-L-FUCOSE SYNTHASE"/>
    <property type="match status" value="1"/>
</dbReference>
<dbReference type="InterPro" id="IPR028614">
    <property type="entry name" value="GDP_fucose/colitose_synth"/>
</dbReference>
<keyword evidence="5" id="KW-0511">Multifunctional enzyme</keyword>
<feature type="site" description="Important for catalytic activity" evidence="5">
    <location>
        <position position="122"/>
    </location>
</feature>
<accession>A0A1F8GHV5</accession>
<feature type="site" description="Important for catalytic activity" evidence="5">
    <location>
        <position position="120"/>
    </location>
</feature>
<dbReference type="GO" id="GO:0042351">
    <property type="term" value="P:'de novo' GDP-L-fucose biosynthetic process"/>
    <property type="evidence" value="ECO:0007669"/>
    <property type="project" value="UniProtKB-UniRule"/>
</dbReference>
<feature type="domain" description="NAD-dependent epimerase/dehydratase" evidence="6">
    <location>
        <begin position="19"/>
        <end position="250"/>
    </location>
</feature>
<feature type="binding site" evidence="5">
    <location>
        <position position="222"/>
    </location>
    <ligand>
        <name>substrate</name>
    </ligand>
</feature>
<comment type="function">
    <text evidence="5">Catalyzes the two-step NADP-dependent conversion of GDP-4-dehydro-6-deoxy-D-mannose to GDP-fucose, involving an epimerase and a reductase reaction.</text>
</comment>
<name>A0A1F8GHV5_9BACT</name>
<dbReference type="Gene3D" id="3.90.25.10">
    <property type="entry name" value="UDP-galactose 4-epimerase, domain 1"/>
    <property type="match status" value="1"/>
</dbReference>
<dbReference type="HAMAP" id="MF_00956">
    <property type="entry name" value="GDP_fucose_synth"/>
    <property type="match status" value="1"/>
</dbReference>
<dbReference type="Gene3D" id="3.40.50.720">
    <property type="entry name" value="NAD(P)-binding Rossmann-like Domain"/>
    <property type="match status" value="1"/>
</dbReference>
<dbReference type="Pfam" id="PF01370">
    <property type="entry name" value="Epimerase"/>
    <property type="match status" value="1"/>
</dbReference>
<dbReference type="EC" id="1.1.1.271" evidence="5"/>
<dbReference type="EMBL" id="MGKJ01000010">
    <property type="protein sequence ID" value="OGN24630.1"/>
    <property type="molecule type" value="Genomic_DNA"/>
</dbReference>
<keyword evidence="2 5" id="KW-0521">NADP</keyword>
<organism evidence="7 8">
    <name type="scientific">Candidatus Yanofskybacteria bacterium RIFCSPLOWO2_01_FULL_43_22</name>
    <dbReference type="NCBI Taxonomy" id="1802695"/>
    <lineage>
        <taxon>Bacteria</taxon>
        <taxon>Candidatus Yanofskyibacteriota</taxon>
    </lineage>
</organism>
<feature type="active site" description="Proton donor/acceptor" evidence="5">
    <location>
        <position position="149"/>
    </location>
</feature>
<dbReference type="InterPro" id="IPR036291">
    <property type="entry name" value="NAD(P)-bd_dom_sf"/>
</dbReference>
<evidence type="ECO:0000313" key="8">
    <source>
        <dbReference type="Proteomes" id="UP000178911"/>
    </source>
</evidence>